<proteinExistence type="predicted"/>
<gene>
    <name evidence="2" type="ORF">F511_28791</name>
</gene>
<dbReference type="Proteomes" id="UP000250235">
    <property type="component" value="Unassembled WGS sequence"/>
</dbReference>
<dbReference type="EMBL" id="KV007751">
    <property type="protein sequence ID" value="KZV31067.1"/>
    <property type="molecule type" value="Genomic_DNA"/>
</dbReference>
<feature type="region of interest" description="Disordered" evidence="1">
    <location>
        <begin position="1"/>
        <end position="32"/>
    </location>
</feature>
<organism evidence="2 3">
    <name type="scientific">Dorcoceras hygrometricum</name>
    <dbReference type="NCBI Taxonomy" id="472368"/>
    <lineage>
        <taxon>Eukaryota</taxon>
        <taxon>Viridiplantae</taxon>
        <taxon>Streptophyta</taxon>
        <taxon>Embryophyta</taxon>
        <taxon>Tracheophyta</taxon>
        <taxon>Spermatophyta</taxon>
        <taxon>Magnoliopsida</taxon>
        <taxon>eudicotyledons</taxon>
        <taxon>Gunneridae</taxon>
        <taxon>Pentapetalae</taxon>
        <taxon>asterids</taxon>
        <taxon>lamiids</taxon>
        <taxon>Lamiales</taxon>
        <taxon>Gesneriaceae</taxon>
        <taxon>Didymocarpoideae</taxon>
        <taxon>Trichosporeae</taxon>
        <taxon>Loxocarpinae</taxon>
        <taxon>Dorcoceras</taxon>
    </lineage>
</organism>
<reference evidence="2 3" key="1">
    <citation type="journal article" date="2015" name="Proc. Natl. Acad. Sci. U.S.A.">
        <title>The resurrection genome of Boea hygrometrica: A blueprint for survival of dehydration.</title>
        <authorList>
            <person name="Xiao L."/>
            <person name="Yang G."/>
            <person name="Zhang L."/>
            <person name="Yang X."/>
            <person name="Zhao S."/>
            <person name="Ji Z."/>
            <person name="Zhou Q."/>
            <person name="Hu M."/>
            <person name="Wang Y."/>
            <person name="Chen M."/>
            <person name="Xu Y."/>
            <person name="Jin H."/>
            <person name="Xiao X."/>
            <person name="Hu G."/>
            <person name="Bao F."/>
            <person name="Hu Y."/>
            <person name="Wan P."/>
            <person name="Li L."/>
            <person name="Deng X."/>
            <person name="Kuang T."/>
            <person name="Xiang C."/>
            <person name="Zhu J.K."/>
            <person name="Oliver M.J."/>
            <person name="He Y."/>
        </authorList>
    </citation>
    <scope>NUCLEOTIDE SEQUENCE [LARGE SCALE GENOMIC DNA]</scope>
    <source>
        <strain evidence="3">cv. XS01</strain>
    </source>
</reference>
<evidence type="ECO:0000256" key="1">
    <source>
        <dbReference type="SAM" id="MobiDB-lite"/>
    </source>
</evidence>
<evidence type="ECO:0000313" key="2">
    <source>
        <dbReference type="EMBL" id="KZV31067.1"/>
    </source>
</evidence>
<sequence>MTNLSRMESPRRDGRNKSDGDDNGRRTAQSRMNIRFNCITVAPSYFRSMIRSDRSTQFTN</sequence>
<evidence type="ECO:0000313" key="3">
    <source>
        <dbReference type="Proteomes" id="UP000250235"/>
    </source>
</evidence>
<name>A0A2Z7BAQ3_9LAMI</name>
<protein>
    <submittedName>
        <fullName evidence="2">Uncharacterized protein</fullName>
    </submittedName>
</protein>
<dbReference type="AlphaFoldDB" id="A0A2Z7BAQ3"/>
<accession>A0A2Z7BAQ3</accession>
<keyword evidence="3" id="KW-1185">Reference proteome</keyword>
<feature type="compositionally biased region" description="Basic and acidic residues" evidence="1">
    <location>
        <begin position="8"/>
        <end position="25"/>
    </location>
</feature>